<evidence type="ECO:0000313" key="5">
    <source>
        <dbReference type="EMBL" id="ADI32300.1"/>
    </source>
</evidence>
<dbReference type="EC" id="3.6.1.15" evidence="4"/>
<proteinExistence type="inferred from homology"/>
<dbReference type="Pfam" id="PF03266">
    <property type="entry name" value="NTPase_1"/>
    <property type="match status" value="1"/>
</dbReference>
<dbReference type="GO" id="GO:0005524">
    <property type="term" value="F:ATP binding"/>
    <property type="evidence" value="ECO:0007669"/>
    <property type="project" value="UniProtKB-UniRule"/>
</dbReference>
<evidence type="ECO:0000256" key="4">
    <source>
        <dbReference type="HAMAP-Rule" id="MF_00796"/>
    </source>
</evidence>
<gene>
    <name evidence="5" type="ordered locus">Shell_1200</name>
</gene>
<dbReference type="InterPro" id="IPR004948">
    <property type="entry name" value="Nuc-triphosphatase_THEP1"/>
</dbReference>
<dbReference type="Gene3D" id="3.40.50.300">
    <property type="entry name" value="P-loop containing nucleotide triphosphate hydrolases"/>
    <property type="match status" value="1"/>
</dbReference>
<protein>
    <recommendedName>
        <fullName evidence="4">Nucleoside-triphosphatase Shell_1200</fullName>
        <shortName evidence="4">NTPase</shortName>
        <ecNumber evidence="4">3.6.1.15</ecNumber>
    </recommendedName>
    <alternativeName>
        <fullName evidence="4">Nucleoside triphosphate phosphohydrolase</fullName>
    </alternativeName>
</protein>
<dbReference type="GO" id="GO:0017111">
    <property type="term" value="F:ribonucleoside triphosphate phosphatase activity"/>
    <property type="evidence" value="ECO:0007669"/>
    <property type="project" value="UniProtKB-UniRule"/>
</dbReference>
<dbReference type="RefSeq" id="WP_013143498.1">
    <property type="nucleotide sequence ID" value="NC_014205.1"/>
</dbReference>
<dbReference type="PANTHER" id="PTHR43146">
    <property type="entry name" value="CANCER-RELATED NUCLEOSIDE-TRIPHOSPHATASE"/>
    <property type="match status" value="1"/>
</dbReference>
<dbReference type="KEGG" id="shc:Shell_1200"/>
<comment type="catalytic activity">
    <reaction evidence="4">
        <text>a ribonucleoside 5'-triphosphate + H2O = a ribonucleoside 5'-diphosphate + phosphate + H(+)</text>
        <dbReference type="Rhea" id="RHEA:23680"/>
        <dbReference type="ChEBI" id="CHEBI:15377"/>
        <dbReference type="ChEBI" id="CHEBI:15378"/>
        <dbReference type="ChEBI" id="CHEBI:43474"/>
        <dbReference type="ChEBI" id="CHEBI:57930"/>
        <dbReference type="ChEBI" id="CHEBI:61557"/>
        <dbReference type="EC" id="3.6.1.15"/>
    </reaction>
</comment>
<dbReference type="AlphaFoldDB" id="D7D954"/>
<evidence type="ECO:0000256" key="3">
    <source>
        <dbReference type="ARBA" id="ARBA00022840"/>
    </source>
</evidence>
<dbReference type="HAMAP" id="MF_00796">
    <property type="entry name" value="NTPase_1"/>
    <property type="match status" value="1"/>
</dbReference>
<feature type="binding site" evidence="4">
    <location>
        <begin position="101"/>
        <end position="108"/>
    </location>
    <ligand>
        <name>ATP</name>
        <dbReference type="ChEBI" id="CHEBI:30616"/>
    </ligand>
</feature>
<reference evidence="5 6" key="2">
    <citation type="journal article" date="2011" name="Stand. Genomic Sci.">
        <title>Complete genome sequence of Staphylothermus hellenicus P8.</title>
        <authorList>
            <person name="Anderson I."/>
            <person name="Wirth R."/>
            <person name="Lucas S."/>
            <person name="Copeland A."/>
            <person name="Lapidus A."/>
            <person name="Cheng J.F."/>
            <person name="Goodwin L."/>
            <person name="Pitluck S."/>
            <person name="Davenport K."/>
            <person name="Detter J.C."/>
            <person name="Han C."/>
            <person name="Tapia R."/>
            <person name="Land M."/>
            <person name="Hauser L."/>
            <person name="Pati A."/>
            <person name="Mikhailova N."/>
            <person name="Woyke T."/>
            <person name="Klenk H.P."/>
            <person name="Kyrpides N."/>
            <person name="Ivanova N."/>
        </authorList>
    </citation>
    <scope>NUCLEOTIDE SEQUENCE [LARGE SCALE GENOMIC DNA]</scope>
    <source>
        <strain evidence="6">DSM 12710 / JCM 10830 / BK20S6-10-b1 / P8</strain>
    </source>
</reference>
<evidence type="ECO:0000313" key="6">
    <source>
        <dbReference type="Proteomes" id="UP000002573"/>
    </source>
</evidence>
<evidence type="ECO:0000256" key="2">
    <source>
        <dbReference type="ARBA" id="ARBA00022801"/>
    </source>
</evidence>
<dbReference type="PANTHER" id="PTHR43146:SF1">
    <property type="entry name" value="CANCER-RELATED NUCLEOSIDE-TRIPHOSPHATASE"/>
    <property type="match status" value="1"/>
</dbReference>
<dbReference type="STRING" id="591019.Shell_1200"/>
<keyword evidence="6" id="KW-1185">Reference proteome</keyword>
<keyword evidence="1 4" id="KW-0547">Nucleotide-binding</keyword>
<name>D7D954_STAHD</name>
<dbReference type="GeneID" id="9234489"/>
<sequence>MKNYIITGRPGIGKSTLFNNIINTLKKSGIIVGGIKSPEVRDSKGIRIGFKIIDLMSNEEGWLARRNHYSTIKVGKYGIVLEESSRIIREALRKALEKADVIGIDEIGPMELKINVFRTMLEQVLGSNKPKILVIHYRLRDRSILDKIYKVENEKYILTEHNRDLLNKVLPRKILMEIKEITNKK</sequence>
<dbReference type="InterPro" id="IPR027417">
    <property type="entry name" value="P-loop_NTPase"/>
</dbReference>
<reference evidence="6" key="1">
    <citation type="submission" date="2010-05" db="EMBL/GenBank/DDBJ databases">
        <title>Complete sequence of Staphylothermus hellenicus DSM 12710.</title>
        <authorList>
            <consortium name="US DOE Joint Genome Institute"/>
            <person name="Lucas S."/>
            <person name="Copeland A."/>
            <person name="Lapidus A."/>
            <person name="Cheng J.-F."/>
            <person name="Bruce D."/>
            <person name="Goodwin L."/>
            <person name="Pitluck S."/>
            <person name="Davenport K."/>
            <person name="Detter J.C."/>
            <person name="Han C."/>
            <person name="Tapia R."/>
            <person name="Larimer F."/>
            <person name="Land M."/>
            <person name="Hauser L."/>
            <person name="Kyrpides N."/>
            <person name="Mikhailova N."/>
            <person name="Anderson I.J."/>
            <person name="Woyke T."/>
        </authorList>
    </citation>
    <scope>NUCLEOTIDE SEQUENCE [LARGE SCALE GENOMIC DNA]</scope>
    <source>
        <strain evidence="6">DSM 12710 / JCM 10830 / BK20S6-10-b1 / P8</strain>
    </source>
</reference>
<dbReference type="SUPFAM" id="SSF52540">
    <property type="entry name" value="P-loop containing nucleoside triphosphate hydrolases"/>
    <property type="match status" value="1"/>
</dbReference>
<dbReference type="CDD" id="cd19482">
    <property type="entry name" value="RecA-like_Thep1"/>
    <property type="match status" value="1"/>
</dbReference>
<dbReference type="NCBIfam" id="NF010248">
    <property type="entry name" value="PRK13695.1"/>
    <property type="match status" value="1"/>
</dbReference>
<dbReference type="eggNOG" id="arCOG01034">
    <property type="taxonomic scope" value="Archaea"/>
</dbReference>
<comment type="function">
    <text evidence="4">Has nucleotide phosphatase activity towards ATP, GTP, CTP, TTP and UTP. May hydrolyze nucleoside diphosphates with lower efficiency.</text>
</comment>
<organism evidence="5 6">
    <name type="scientific">Staphylothermus hellenicus (strain DSM 12710 / JCM 10830 / BK20S6-10-b1 / P8)</name>
    <dbReference type="NCBI Taxonomy" id="591019"/>
    <lineage>
        <taxon>Archaea</taxon>
        <taxon>Thermoproteota</taxon>
        <taxon>Thermoprotei</taxon>
        <taxon>Desulfurococcales</taxon>
        <taxon>Desulfurococcaceae</taxon>
        <taxon>Staphylothermus</taxon>
    </lineage>
</organism>
<dbReference type="Proteomes" id="UP000002573">
    <property type="component" value="Chromosome"/>
</dbReference>
<comment type="similarity">
    <text evidence="4">Belongs to the THEP1 NTPase family.</text>
</comment>
<evidence type="ECO:0000256" key="1">
    <source>
        <dbReference type="ARBA" id="ARBA00022741"/>
    </source>
</evidence>
<feature type="binding site" evidence="4">
    <location>
        <begin position="8"/>
        <end position="15"/>
    </location>
    <ligand>
        <name>ATP</name>
        <dbReference type="ChEBI" id="CHEBI:30616"/>
    </ligand>
</feature>
<dbReference type="EMBL" id="CP002051">
    <property type="protein sequence ID" value="ADI32300.1"/>
    <property type="molecule type" value="Genomic_DNA"/>
</dbReference>
<keyword evidence="2 4" id="KW-0378">Hydrolase</keyword>
<keyword evidence="3 4" id="KW-0067">ATP-binding</keyword>
<accession>D7D954</accession>
<dbReference type="HOGENOM" id="CLU_103145_1_1_2"/>
<dbReference type="OrthoDB" id="52698at2157"/>